<name>A0A0L0WDZ5_GOTPU</name>
<dbReference type="AlphaFoldDB" id="A0A0L0WDZ5"/>
<evidence type="ECO:0000256" key="1">
    <source>
        <dbReference type="SAM" id="MobiDB-lite"/>
    </source>
</evidence>
<proteinExistence type="predicted"/>
<sequence>MNISGTNLSQGIYTTKGNGTEKTDSISSIKKNNIYDNTTLDKDILSDKDFMDAFEKVNKEFLTYDRRLEFSIHEGTNEVMVKVIDVHTDEVIREVPPQKILDLVAKLWEVAGLILDEKI</sequence>
<dbReference type="SUPFAM" id="SSF160214">
    <property type="entry name" value="FlaG-like"/>
    <property type="match status" value="1"/>
</dbReference>
<comment type="caution">
    <text evidence="2">The sequence shown here is derived from an EMBL/GenBank/DDBJ whole genome shotgun (WGS) entry which is preliminary data.</text>
</comment>
<dbReference type="PANTHER" id="PTHR37166:SF1">
    <property type="entry name" value="PROTEIN FLAG"/>
    <property type="match status" value="1"/>
</dbReference>
<keyword evidence="2" id="KW-0966">Cell projection</keyword>
<dbReference type="InterPro" id="IPR035924">
    <property type="entry name" value="FlaG-like_sf"/>
</dbReference>
<keyword evidence="3" id="KW-1185">Reference proteome</keyword>
<dbReference type="Pfam" id="PF03646">
    <property type="entry name" value="FlaG"/>
    <property type="match status" value="1"/>
</dbReference>
<dbReference type="OrthoDB" id="9799867at2"/>
<reference evidence="3" key="1">
    <citation type="submission" date="2015-07" db="EMBL/GenBank/DDBJ databases">
        <title>Draft genome sequence of the purine-degrading Gottschalkia purinilyticum DSM 1384 (formerly Clostridium purinilyticum).</title>
        <authorList>
            <person name="Poehlein A."/>
            <person name="Schiel-Bengelsdorf B."/>
            <person name="Bengelsdorf F.R."/>
            <person name="Daniel R."/>
            <person name="Duerre P."/>
        </authorList>
    </citation>
    <scope>NUCLEOTIDE SEQUENCE [LARGE SCALE GENOMIC DNA]</scope>
    <source>
        <strain evidence="3">DSM 1384</strain>
    </source>
</reference>
<dbReference type="RefSeq" id="WP_050354035.1">
    <property type="nucleotide sequence ID" value="NZ_LGSS01000002.1"/>
</dbReference>
<dbReference type="PANTHER" id="PTHR37166">
    <property type="entry name" value="PROTEIN FLAG"/>
    <property type="match status" value="1"/>
</dbReference>
<dbReference type="EMBL" id="LGSS01000002">
    <property type="protein sequence ID" value="KNF09640.1"/>
    <property type="molecule type" value="Genomic_DNA"/>
</dbReference>
<dbReference type="InterPro" id="IPR005186">
    <property type="entry name" value="FlaG"/>
</dbReference>
<gene>
    <name evidence="2" type="primary">flaG</name>
    <name evidence="2" type="ORF">CLPU_2c00910</name>
</gene>
<evidence type="ECO:0000313" key="3">
    <source>
        <dbReference type="Proteomes" id="UP000037267"/>
    </source>
</evidence>
<feature type="region of interest" description="Disordered" evidence="1">
    <location>
        <begin position="1"/>
        <end position="21"/>
    </location>
</feature>
<accession>A0A0L0WDZ5</accession>
<evidence type="ECO:0000313" key="2">
    <source>
        <dbReference type="EMBL" id="KNF09640.1"/>
    </source>
</evidence>
<dbReference type="STRING" id="1503.CLPU_2c00910"/>
<dbReference type="Gene3D" id="3.30.160.170">
    <property type="entry name" value="FlaG-like"/>
    <property type="match status" value="1"/>
</dbReference>
<keyword evidence="2" id="KW-0282">Flagellum</keyword>
<organism evidence="2 3">
    <name type="scientific">Gottschalkia purinilytica</name>
    <name type="common">Clostridium purinilyticum</name>
    <dbReference type="NCBI Taxonomy" id="1503"/>
    <lineage>
        <taxon>Bacteria</taxon>
        <taxon>Bacillati</taxon>
        <taxon>Bacillota</taxon>
        <taxon>Tissierellia</taxon>
        <taxon>Tissierellales</taxon>
        <taxon>Gottschalkiaceae</taxon>
        <taxon>Gottschalkia</taxon>
    </lineage>
</organism>
<protein>
    <submittedName>
        <fullName evidence="2">Flagellar protein FlaG</fullName>
    </submittedName>
</protein>
<dbReference type="Proteomes" id="UP000037267">
    <property type="component" value="Unassembled WGS sequence"/>
</dbReference>
<feature type="compositionally biased region" description="Polar residues" evidence="1">
    <location>
        <begin position="1"/>
        <end position="18"/>
    </location>
</feature>
<keyword evidence="2" id="KW-0969">Cilium</keyword>